<feature type="compositionally biased region" description="Basic and acidic residues" evidence="1">
    <location>
        <begin position="207"/>
        <end position="228"/>
    </location>
</feature>
<keyword evidence="3" id="KW-1185">Reference proteome</keyword>
<organism evidence="2 3">
    <name type="scientific">Acrasis kona</name>
    <dbReference type="NCBI Taxonomy" id="1008807"/>
    <lineage>
        <taxon>Eukaryota</taxon>
        <taxon>Discoba</taxon>
        <taxon>Heterolobosea</taxon>
        <taxon>Tetramitia</taxon>
        <taxon>Eutetramitia</taxon>
        <taxon>Acrasidae</taxon>
        <taxon>Acrasis</taxon>
    </lineage>
</organism>
<gene>
    <name evidence="2" type="ORF">AKO1_002610</name>
</gene>
<sequence length="418" mass="47573">MVQTLSIITVSDKEIKSITNGSFKELSSNKLKALFKHHHDQVIQAEKVKTYSTKKDDLIDVLKKLKDTVFKDSLEHLVKNKRLSFDETDDLEVSTQAQDIQKTNIHEETTESESNQKIKILMNGIHIVDGRLRTNLSTTTSTTVEIVIDSVKPGFEDNESKYDGNQTIGQLIGAFATWDKDQVVLHLQEPEQPVHTAPQAVVQNLQRQREEDEQHEDEQPLKKVRTEEPLPPTITSRDSRDDEVQTFKDQIVSLHKQLIEKDATIKKLTNLNTLLQEKCGSEHGILHRIKELVKNEEKRLGSHKVEAPFVKLTFDSKEYNVPSKEFNAFLAIEKQKPTAILLYCKLIQLNLAEYYMPNAKEKPDGIIVKQKMSKEMVEDLSKGLRIHPLFRDEDSLVGLIGRAAGVARDHDKKAATST</sequence>
<comment type="caution">
    <text evidence="2">The sequence shown here is derived from an EMBL/GenBank/DDBJ whole genome shotgun (WGS) entry which is preliminary data.</text>
</comment>
<dbReference type="EMBL" id="JAOPGA020000884">
    <property type="protein sequence ID" value="KAL0482705.1"/>
    <property type="molecule type" value="Genomic_DNA"/>
</dbReference>
<feature type="non-terminal residue" evidence="2">
    <location>
        <position position="418"/>
    </location>
</feature>
<evidence type="ECO:0000313" key="2">
    <source>
        <dbReference type="EMBL" id="KAL0482705.1"/>
    </source>
</evidence>
<name>A0AAW2YZS8_9EUKA</name>
<dbReference type="Proteomes" id="UP001431209">
    <property type="component" value="Unassembled WGS sequence"/>
</dbReference>
<evidence type="ECO:0000256" key="1">
    <source>
        <dbReference type="SAM" id="MobiDB-lite"/>
    </source>
</evidence>
<proteinExistence type="predicted"/>
<accession>A0AAW2YZS8</accession>
<evidence type="ECO:0000313" key="3">
    <source>
        <dbReference type="Proteomes" id="UP001431209"/>
    </source>
</evidence>
<feature type="region of interest" description="Disordered" evidence="1">
    <location>
        <begin position="205"/>
        <end position="242"/>
    </location>
</feature>
<protein>
    <submittedName>
        <fullName evidence="2">Uncharacterized protein</fullName>
    </submittedName>
</protein>
<dbReference type="AlphaFoldDB" id="A0AAW2YZS8"/>
<reference evidence="2 3" key="1">
    <citation type="submission" date="2024-03" db="EMBL/GenBank/DDBJ databases">
        <title>The Acrasis kona genome and developmental transcriptomes reveal deep origins of eukaryotic multicellular pathways.</title>
        <authorList>
            <person name="Sheikh S."/>
            <person name="Fu C.-J."/>
            <person name="Brown M.W."/>
            <person name="Baldauf S.L."/>
        </authorList>
    </citation>
    <scope>NUCLEOTIDE SEQUENCE [LARGE SCALE GENOMIC DNA]</scope>
    <source>
        <strain evidence="2 3">ATCC MYA-3509</strain>
    </source>
</reference>